<comment type="caution">
    <text evidence="2">The sequence shown here is derived from an EMBL/GenBank/DDBJ whole genome shotgun (WGS) entry which is preliminary data.</text>
</comment>
<gene>
    <name evidence="2" type="ORF">Voc01_055810</name>
</gene>
<evidence type="ECO:0000313" key="3">
    <source>
        <dbReference type="Proteomes" id="UP000635606"/>
    </source>
</evidence>
<accession>A0A8J3ZVE4</accession>
<protein>
    <submittedName>
        <fullName evidence="2">Uncharacterized protein</fullName>
    </submittedName>
</protein>
<organism evidence="2 3">
    <name type="scientific">Virgisporangium ochraceum</name>
    <dbReference type="NCBI Taxonomy" id="65505"/>
    <lineage>
        <taxon>Bacteria</taxon>
        <taxon>Bacillati</taxon>
        <taxon>Actinomycetota</taxon>
        <taxon>Actinomycetes</taxon>
        <taxon>Micromonosporales</taxon>
        <taxon>Micromonosporaceae</taxon>
        <taxon>Virgisporangium</taxon>
    </lineage>
</organism>
<proteinExistence type="predicted"/>
<evidence type="ECO:0000256" key="1">
    <source>
        <dbReference type="SAM" id="MobiDB-lite"/>
    </source>
</evidence>
<name>A0A8J3ZVE4_9ACTN</name>
<dbReference type="RefSeq" id="WP_203930562.1">
    <property type="nucleotide sequence ID" value="NZ_BOPH01000082.1"/>
</dbReference>
<dbReference type="InterPro" id="IPR045701">
    <property type="entry name" value="DUF6059"/>
</dbReference>
<reference evidence="2" key="1">
    <citation type="submission" date="2021-01" db="EMBL/GenBank/DDBJ databases">
        <title>Whole genome shotgun sequence of Virgisporangium ochraceum NBRC 16418.</title>
        <authorList>
            <person name="Komaki H."/>
            <person name="Tamura T."/>
        </authorList>
    </citation>
    <scope>NUCLEOTIDE SEQUENCE</scope>
    <source>
        <strain evidence="2">NBRC 16418</strain>
    </source>
</reference>
<dbReference type="EMBL" id="BOPH01000082">
    <property type="protein sequence ID" value="GIJ70664.1"/>
    <property type="molecule type" value="Genomic_DNA"/>
</dbReference>
<dbReference type="Pfam" id="PF19534">
    <property type="entry name" value="DUF6059"/>
    <property type="match status" value="1"/>
</dbReference>
<keyword evidence="3" id="KW-1185">Reference proteome</keyword>
<dbReference type="Proteomes" id="UP000635606">
    <property type="component" value="Unassembled WGS sequence"/>
</dbReference>
<feature type="region of interest" description="Disordered" evidence="1">
    <location>
        <begin position="37"/>
        <end position="74"/>
    </location>
</feature>
<dbReference type="AlphaFoldDB" id="A0A8J3ZVE4"/>
<evidence type="ECO:0000313" key="2">
    <source>
        <dbReference type="EMBL" id="GIJ70664.1"/>
    </source>
</evidence>
<sequence length="74" mass="8093">MSRLRRLVLLVAGHLYAGLIQVGSWAFPADVGEYVRRAPDVSGTDGGPAPGHPERLVPDQPLSETERSLWRDLS</sequence>
<feature type="compositionally biased region" description="Basic and acidic residues" evidence="1">
    <location>
        <begin position="64"/>
        <end position="74"/>
    </location>
</feature>